<evidence type="ECO:0000313" key="10">
    <source>
        <dbReference type="EMBL" id="VAX13520.1"/>
    </source>
</evidence>
<dbReference type="Pfam" id="PF25967">
    <property type="entry name" value="RND-MFP_C"/>
    <property type="match status" value="1"/>
</dbReference>
<keyword evidence="5" id="KW-0472">Membrane</keyword>
<evidence type="ECO:0000256" key="4">
    <source>
        <dbReference type="SAM" id="Coils"/>
    </source>
</evidence>
<accession>A0A3B1BS80</accession>
<evidence type="ECO:0000259" key="9">
    <source>
        <dbReference type="Pfam" id="PF25967"/>
    </source>
</evidence>
<dbReference type="PANTHER" id="PTHR30469">
    <property type="entry name" value="MULTIDRUG RESISTANCE PROTEIN MDTA"/>
    <property type="match status" value="1"/>
</dbReference>
<feature type="domain" description="Multidrug resistance protein MdtA-like alpha-helical hairpin" evidence="6">
    <location>
        <begin position="110"/>
        <end position="169"/>
    </location>
</feature>
<dbReference type="AlphaFoldDB" id="A0A3B1BS80"/>
<dbReference type="Gene3D" id="2.40.420.20">
    <property type="match status" value="1"/>
</dbReference>
<dbReference type="Gene3D" id="2.40.30.170">
    <property type="match status" value="1"/>
</dbReference>
<evidence type="ECO:0000259" key="7">
    <source>
        <dbReference type="Pfam" id="PF25917"/>
    </source>
</evidence>
<dbReference type="SUPFAM" id="SSF111369">
    <property type="entry name" value="HlyD-like secretion proteins"/>
    <property type="match status" value="1"/>
</dbReference>
<dbReference type="FunFam" id="2.40.30.170:FF:000010">
    <property type="entry name" value="Efflux RND transporter periplasmic adaptor subunit"/>
    <property type="match status" value="1"/>
</dbReference>
<dbReference type="Gene3D" id="1.10.287.470">
    <property type="entry name" value="Helix hairpin bin"/>
    <property type="match status" value="1"/>
</dbReference>
<feature type="transmembrane region" description="Helical" evidence="5">
    <location>
        <begin position="12"/>
        <end position="33"/>
    </location>
</feature>
<feature type="coiled-coil region" evidence="4">
    <location>
        <begin position="147"/>
        <end position="174"/>
    </location>
</feature>
<dbReference type="GO" id="GO:0015562">
    <property type="term" value="F:efflux transmembrane transporter activity"/>
    <property type="evidence" value="ECO:0007669"/>
    <property type="project" value="TreeGrafter"/>
</dbReference>
<dbReference type="InterPro" id="IPR006143">
    <property type="entry name" value="RND_pump_MFP"/>
</dbReference>
<dbReference type="InterPro" id="IPR058792">
    <property type="entry name" value="Beta-barrel_RND_2"/>
</dbReference>
<evidence type="ECO:0000259" key="6">
    <source>
        <dbReference type="Pfam" id="PF25876"/>
    </source>
</evidence>
<dbReference type="InterPro" id="IPR058624">
    <property type="entry name" value="MdtA-like_HH"/>
</dbReference>
<dbReference type="GO" id="GO:1990281">
    <property type="term" value="C:efflux pump complex"/>
    <property type="evidence" value="ECO:0007669"/>
    <property type="project" value="TreeGrafter"/>
</dbReference>
<feature type="domain" description="Multidrug resistance protein MdtA-like C-terminal permuted SH3" evidence="9">
    <location>
        <begin position="289"/>
        <end position="348"/>
    </location>
</feature>
<gene>
    <name evidence="10" type="ORF">MNBD_GAMMA24-2157</name>
</gene>
<dbReference type="Pfam" id="PF25917">
    <property type="entry name" value="BSH_RND"/>
    <property type="match status" value="1"/>
</dbReference>
<keyword evidence="4" id="KW-0175">Coiled coil</keyword>
<dbReference type="Pfam" id="PF25954">
    <property type="entry name" value="Beta-barrel_RND_2"/>
    <property type="match status" value="1"/>
</dbReference>
<keyword evidence="5" id="KW-1133">Transmembrane helix</keyword>
<evidence type="ECO:0000256" key="5">
    <source>
        <dbReference type="SAM" id="Phobius"/>
    </source>
</evidence>
<evidence type="ECO:0000259" key="8">
    <source>
        <dbReference type="Pfam" id="PF25954"/>
    </source>
</evidence>
<keyword evidence="5" id="KW-0812">Transmembrane</keyword>
<reference evidence="10" key="1">
    <citation type="submission" date="2018-06" db="EMBL/GenBank/DDBJ databases">
        <authorList>
            <person name="Zhirakovskaya E."/>
        </authorList>
    </citation>
    <scope>NUCLEOTIDE SEQUENCE</scope>
</reference>
<evidence type="ECO:0000256" key="2">
    <source>
        <dbReference type="ARBA" id="ARBA00009477"/>
    </source>
</evidence>
<dbReference type="PANTHER" id="PTHR30469:SF11">
    <property type="entry name" value="BLL4320 PROTEIN"/>
    <property type="match status" value="1"/>
</dbReference>
<feature type="domain" description="Multidrug resistance protein MdtA-like barrel-sandwich hybrid" evidence="7">
    <location>
        <begin position="77"/>
        <end position="196"/>
    </location>
</feature>
<evidence type="ECO:0000256" key="3">
    <source>
        <dbReference type="ARBA" id="ARBA00022448"/>
    </source>
</evidence>
<organism evidence="10">
    <name type="scientific">hydrothermal vent metagenome</name>
    <dbReference type="NCBI Taxonomy" id="652676"/>
    <lineage>
        <taxon>unclassified sequences</taxon>
        <taxon>metagenomes</taxon>
        <taxon>ecological metagenomes</taxon>
    </lineage>
</organism>
<comment type="similarity">
    <text evidence="2">Belongs to the membrane fusion protein (MFP) (TC 8.A.1) family.</text>
</comment>
<evidence type="ECO:0000256" key="1">
    <source>
        <dbReference type="ARBA" id="ARBA00004196"/>
    </source>
</evidence>
<dbReference type="InterPro" id="IPR058627">
    <property type="entry name" value="MdtA-like_C"/>
</dbReference>
<sequence length="380" mass="41336">MSSRKSRLIRRLLVVLGLVIVVYGGVIGFSRYMGAKFLDAMADMPRPPVSVSVAKAGIMIWPQTLSAVASLKSIQGASLSPQSAGTVTGLFFDSGDLVKKGQLLLQLNDNVARAQLASAQARLINARLVRDRQQDLIKRHAISQASLDQAVADFREAKAAVQQAQAVLTDLQLRAPFDGHLGIREVALGQYVAPGTIVTSIEQWNPLRLIFSLPQHDIMRIKIGDPVHLLVQGLNKKGFDGKVNAIDASVDARTRDIQIEARIDNPNERLRSGMYGVVQVILKQDQQTLAVPQTAITFKSYGAYLYVIEHKQDADVAIARSVQTGRHHQGYVAITQGLKAGERVVIAGQVKLHNGARVQIVPAPKALLHPSMENKQGLNP</sequence>
<proteinExistence type="inferred from homology"/>
<dbReference type="EMBL" id="UOFZ01000120">
    <property type="protein sequence ID" value="VAX13520.1"/>
    <property type="molecule type" value="Genomic_DNA"/>
</dbReference>
<feature type="domain" description="CusB-like beta-barrel" evidence="8">
    <location>
        <begin position="211"/>
        <end position="280"/>
    </location>
</feature>
<protein>
    <submittedName>
        <fullName evidence="10">Probable Co/Zn/Cd efflux system membrane fusion protein</fullName>
    </submittedName>
</protein>
<name>A0A3B1BS80_9ZZZZ</name>
<dbReference type="InterPro" id="IPR058625">
    <property type="entry name" value="MdtA-like_BSH"/>
</dbReference>
<dbReference type="NCBIfam" id="TIGR01730">
    <property type="entry name" value="RND_mfp"/>
    <property type="match status" value="1"/>
</dbReference>
<keyword evidence="3" id="KW-0813">Transport</keyword>
<dbReference type="Pfam" id="PF25876">
    <property type="entry name" value="HH_MFP_RND"/>
    <property type="match status" value="1"/>
</dbReference>
<dbReference type="Gene3D" id="2.40.50.100">
    <property type="match status" value="1"/>
</dbReference>
<comment type="subcellular location">
    <subcellularLocation>
        <location evidence="1">Cell envelope</location>
    </subcellularLocation>
</comment>